<organism evidence="3 4">
    <name type="scientific">Marinobacter nauticus</name>
    <name type="common">Marinobacter hydrocarbonoclasticus</name>
    <name type="synonym">Marinobacter aquaeolei</name>
    <dbReference type="NCBI Taxonomy" id="2743"/>
    <lineage>
        <taxon>Bacteria</taxon>
        <taxon>Pseudomonadati</taxon>
        <taxon>Pseudomonadota</taxon>
        <taxon>Gammaproteobacteria</taxon>
        <taxon>Pseudomonadales</taxon>
        <taxon>Marinobacteraceae</taxon>
        <taxon>Marinobacter</taxon>
    </lineage>
</organism>
<dbReference type="InterPro" id="IPR021104">
    <property type="entry name" value="KfrA_DNA-bd_N"/>
</dbReference>
<dbReference type="OrthoDB" id="9131752at2"/>
<keyword evidence="4" id="KW-1185">Reference proteome</keyword>
<gene>
    <name evidence="3" type="ORF">BEE62_16915</name>
</gene>
<comment type="caution">
    <text evidence="3">The sequence shown here is derived from an EMBL/GenBank/DDBJ whole genome shotgun (WGS) entry which is preliminary data.</text>
</comment>
<evidence type="ECO:0000259" key="2">
    <source>
        <dbReference type="Pfam" id="PF11740"/>
    </source>
</evidence>
<feature type="domain" description="KfrA N-terminal DNA-binding" evidence="2">
    <location>
        <begin position="8"/>
        <end position="129"/>
    </location>
</feature>
<reference evidence="3" key="1">
    <citation type="submission" date="2016-11" db="EMBL/GenBank/DDBJ databases">
        <title>Draft Genome Sequence of Marinobacter hydrocarbonoclasticus strain STW2, a polyaromatic aromatic hydrocarbon degrading and denitrifying bacterium from rhizosphere of Seagrass Enhalus acodoides.</title>
        <authorList>
            <person name="Ling J."/>
            <person name="Dong J."/>
        </authorList>
    </citation>
    <scope>NUCLEOTIDE SEQUENCE [LARGE SCALE GENOMIC DNA]</scope>
    <source>
        <strain evidence="3">STW2</strain>
    </source>
</reference>
<dbReference type="AlphaFoldDB" id="A0A1M2URP8"/>
<evidence type="ECO:0000313" key="4">
    <source>
        <dbReference type="Proteomes" id="UP000183986"/>
    </source>
</evidence>
<sequence>MRHPEISNEAIIAAGKKLQEAGRRITGFGLRKMTGGGSPDRLLRVWEEHCEAERNQGRPSARTQGLPKDIEHSLKDLASPLMDCVRQLALELYEKSETHIQQQTASDMEMSRKEQEKARAELLDAQSMLQELEEDLGYARAERIKLSSELKSARKDIEILQRQVSELERSLAVAQEKYHHEGALKDAALEALKEEKRENEELAKTISLLRAQMDELSQHHAKQIDQLLEKMKPIGPMTEK</sequence>
<keyword evidence="1" id="KW-0175">Coiled coil</keyword>
<name>A0A1M2URP8_MARNT</name>
<protein>
    <recommendedName>
        <fullName evidence="2">KfrA N-terminal DNA-binding domain-containing protein</fullName>
    </recommendedName>
</protein>
<dbReference type="Pfam" id="PF11740">
    <property type="entry name" value="KfrA_N"/>
    <property type="match status" value="1"/>
</dbReference>
<feature type="coiled-coil region" evidence="1">
    <location>
        <begin position="115"/>
        <end position="219"/>
    </location>
</feature>
<proteinExistence type="predicted"/>
<evidence type="ECO:0000256" key="1">
    <source>
        <dbReference type="SAM" id="Coils"/>
    </source>
</evidence>
<dbReference type="EMBL" id="MPKY01000004">
    <property type="protein sequence ID" value="OJS97999.1"/>
    <property type="molecule type" value="Genomic_DNA"/>
</dbReference>
<evidence type="ECO:0000313" key="3">
    <source>
        <dbReference type="EMBL" id="OJS97999.1"/>
    </source>
</evidence>
<accession>A0A1M2URP8</accession>
<dbReference type="RefSeq" id="WP_072678492.1">
    <property type="nucleotide sequence ID" value="NZ_JAHVHN010000007.1"/>
</dbReference>
<dbReference type="Proteomes" id="UP000183986">
    <property type="component" value="Unassembled WGS sequence"/>
</dbReference>